<organism evidence="1 2">
    <name type="scientific">Candidatus Iainarchaeum sp</name>
    <dbReference type="NCBI Taxonomy" id="3101447"/>
    <lineage>
        <taxon>Archaea</taxon>
        <taxon>Candidatus Iainarchaeota</taxon>
        <taxon>Candidatus Iainarchaeia</taxon>
        <taxon>Candidatus Iainarchaeales</taxon>
        <taxon>Candidatus Iainarchaeaceae</taxon>
        <taxon>Candidatus Iainarchaeum</taxon>
    </lineage>
</organism>
<dbReference type="AlphaFoldDB" id="A0A8T4C737"/>
<evidence type="ECO:0000313" key="2">
    <source>
        <dbReference type="Proteomes" id="UP000774699"/>
    </source>
</evidence>
<dbReference type="EMBL" id="VGJJ01000010">
    <property type="protein sequence ID" value="MBM3282107.1"/>
    <property type="molecule type" value="Genomic_DNA"/>
</dbReference>
<dbReference type="Proteomes" id="UP000774699">
    <property type="component" value="Unassembled WGS sequence"/>
</dbReference>
<proteinExistence type="predicted"/>
<comment type="caution">
    <text evidence="1">The sequence shown here is derived from an EMBL/GenBank/DDBJ whole genome shotgun (WGS) entry which is preliminary data.</text>
</comment>
<sequence>MSILKKERLGNKMSTKKMPHYPSSRVISWSDYDEYTCDVPRQWHDVPLLSMNEEHAIISRLPSSPCTIIEVGAHNRVFSTQLSSTGYTVYTLIVTPKPMWTRTYGISYLPAKM</sequence>
<accession>A0A8T4C737</accession>
<reference evidence="1" key="1">
    <citation type="submission" date="2019-03" db="EMBL/GenBank/DDBJ databases">
        <title>Lake Tanganyika Metagenome-Assembled Genomes (MAGs).</title>
        <authorList>
            <person name="Tran P."/>
        </authorList>
    </citation>
    <scope>NUCLEOTIDE SEQUENCE</scope>
    <source>
        <strain evidence="1">M_DeepCast_50m_m2_156</strain>
    </source>
</reference>
<evidence type="ECO:0000313" key="1">
    <source>
        <dbReference type="EMBL" id="MBM3282107.1"/>
    </source>
</evidence>
<name>A0A8T4C737_9ARCH</name>
<protein>
    <submittedName>
        <fullName evidence="1">Uncharacterized protein</fullName>
    </submittedName>
</protein>
<gene>
    <name evidence="1" type="ORF">FJY86_02075</name>
</gene>